<reference evidence="2 3" key="1">
    <citation type="submission" date="2019-12" db="EMBL/GenBank/DDBJ databases">
        <authorList>
            <person name="Lee S.D."/>
        </authorList>
    </citation>
    <scope>NUCLEOTIDE SEQUENCE [LARGE SCALE GENOMIC DNA]</scope>
    <source>
        <strain evidence="2 3">GH1-50</strain>
    </source>
</reference>
<dbReference type="RefSeq" id="WP_160765586.1">
    <property type="nucleotide sequence ID" value="NZ_WUPT01000004.1"/>
</dbReference>
<dbReference type="Pfam" id="PF06123">
    <property type="entry name" value="CreD"/>
    <property type="match status" value="1"/>
</dbReference>
<name>A0A7C9N313_9RHOB</name>
<sequence length="342" mass="38291">MTSKRPSFGRLFLLLLTIMIAAPFLEPLANHIRERSDAFSALRFDLGQSVGQHPGTFRPELVIPVVGGRGQILLAPAEALVEIDQTRRTVSDGGFEIPYHQSDVSIRMRFEPLEWDSFLSDGETLNWREARIRVRVGMPKILQGHVTLEADGRETRFQKTQTGQHRLEFTARAPRDLAEWSTVRYSVTGWGNFTITPIGWRTQVTLTSELGLEKFQGIQPVSFEQSAFDFSAVYDMDRDLFYERAVRGNEFRRKPKPGEGAFLGMRFGEIKDAPYAQIDTRGADMPYRHVSTAVGYAPQVLALAALLLFLIDWIRGRDSGDNAYAVTVVAGGAGMLAMVFSA</sequence>
<organism evidence="2 3">
    <name type="scientific">Kangsaoukella pontilimi</name>
    <dbReference type="NCBI Taxonomy" id="2691042"/>
    <lineage>
        <taxon>Bacteria</taxon>
        <taxon>Pseudomonadati</taxon>
        <taxon>Pseudomonadota</taxon>
        <taxon>Alphaproteobacteria</taxon>
        <taxon>Rhodobacterales</taxon>
        <taxon>Paracoccaceae</taxon>
        <taxon>Kangsaoukella</taxon>
    </lineage>
</organism>
<dbReference type="EMBL" id="WUPT01000004">
    <property type="protein sequence ID" value="MXQ09658.1"/>
    <property type="molecule type" value="Genomic_DNA"/>
</dbReference>
<dbReference type="Proteomes" id="UP000480350">
    <property type="component" value="Unassembled WGS sequence"/>
</dbReference>
<comment type="caution">
    <text evidence="2">The sequence shown here is derived from an EMBL/GenBank/DDBJ whole genome shotgun (WGS) entry which is preliminary data.</text>
</comment>
<proteinExistence type="predicted"/>
<dbReference type="InterPro" id="IPR010364">
    <property type="entry name" value="Uncharacterised_IM_CreD"/>
</dbReference>
<feature type="transmembrane region" description="Helical" evidence="1">
    <location>
        <begin position="293"/>
        <end position="311"/>
    </location>
</feature>
<accession>A0A7C9N313</accession>
<keyword evidence="1" id="KW-0472">Membrane</keyword>
<gene>
    <name evidence="2" type="ORF">GQ651_17575</name>
</gene>
<evidence type="ECO:0000313" key="3">
    <source>
        <dbReference type="Proteomes" id="UP000480350"/>
    </source>
</evidence>
<keyword evidence="1" id="KW-1133">Transmembrane helix</keyword>
<evidence type="ECO:0000256" key="1">
    <source>
        <dbReference type="SAM" id="Phobius"/>
    </source>
</evidence>
<reference evidence="2 3" key="2">
    <citation type="submission" date="2020-03" db="EMBL/GenBank/DDBJ databases">
        <title>Kangsaoukella pontilimi gen. nov., sp. nov., a new member of the family Rhodobacteraceae isolated from a tidal mudflat.</title>
        <authorList>
            <person name="Kim I.S."/>
        </authorList>
    </citation>
    <scope>NUCLEOTIDE SEQUENCE [LARGE SCALE GENOMIC DNA]</scope>
    <source>
        <strain evidence="2 3">GH1-50</strain>
    </source>
</reference>
<evidence type="ECO:0000313" key="2">
    <source>
        <dbReference type="EMBL" id="MXQ09658.1"/>
    </source>
</evidence>
<keyword evidence="3" id="KW-1185">Reference proteome</keyword>
<dbReference type="AlphaFoldDB" id="A0A7C9N313"/>
<feature type="transmembrane region" description="Helical" evidence="1">
    <location>
        <begin position="323"/>
        <end position="341"/>
    </location>
</feature>
<keyword evidence="1" id="KW-0812">Transmembrane</keyword>
<protein>
    <submittedName>
        <fullName evidence="2">Uncharacterized protein</fullName>
    </submittedName>
</protein>